<dbReference type="EMBL" id="JACBYR010000001">
    <property type="protein sequence ID" value="NYE82002.1"/>
    <property type="molecule type" value="Genomic_DNA"/>
</dbReference>
<evidence type="ECO:0000313" key="1">
    <source>
        <dbReference type="EMBL" id="NYE82002.1"/>
    </source>
</evidence>
<proteinExistence type="predicted"/>
<sequence>MHALRTFRFLHLTVLLWFAMTLGAAIASPIIKPALFDVICSGSGVVKIIVHDQDSSAGDGDRMVMDCPLCFAPVGLMPTPVRVAQTSDPLAYVLKSIPAARLAAATLSPLPARGPPSLT</sequence>
<dbReference type="Pfam" id="PF11162">
    <property type="entry name" value="DUF2946"/>
    <property type="match status" value="1"/>
</dbReference>
<dbReference type="RefSeq" id="WP_179584465.1">
    <property type="nucleotide sequence ID" value="NZ_JACBYR010000001.1"/>
</dbReference>
<keyword evidence="2" id="KW-1185">Reference proteome</keyword>
<evidence type="ECO:0000313" key="2">
    <source>
        <dbReference type="Proteomes" id="UP000542125"/>
    </source>
</evidence>
<dbReference type="Proteomes" id="UP000542125">
    <property type="component" value="Unassembled WGS sequence"/>
</dbReference>
<comment type="caution">
    <text evidence="1">The sequence shown here is derived from an EMBL/GenBank/DDBJ whole genome shotgun (WGS) entry which is preliminary data.</text>
</comment>
<evidence type="ECO:0008006" key="3">
    <source>
        <dbReference type="Google" id="ProtNLM"/>
    </source>
</evidence>
<organism evidence="1 2">
    <name type="scientific">Pigmentiphaga litoralis</name>
    <dbReference type="NCBI Taxonomy" id="516702"/>
    <lineage>
        <taxon>Bacteria</taxon>
        <taxon>Pseudomonadati</taxon>
        <taxon>Pseudomonadota</taxon>
        <taxon>Betaproteobacteria</taxon>
        <taxon>Burkholderiales</taxon>
        <taxon>Alcaligenaceae</taxon>
        <taxon>Pigmentiphaga</taxon>
    </lineage>
</organism>
<name>A0A7Y9IS45_9BURK</name>
<accession>A0A7Y9IS45</accession>
<protein>
    <recommendedName>
        <fullName evidence="3">DUF2946 domain-containing protein</fullName>
    </recommendedName>
</protein>
<dbReference type="InterPro" id="IPR021333">
    <property type="entry name" value="DUF2946"/>
</dbReference>
<gene>
    <name evidence="1" type="ORF">FHW18_001273</name>
</gene>
<reference evidence="1 2" key="1">
    <citation type="submission" date="2020-07" db="EMBL/GenBank/DDBJ databases">
        <title>Genomic Encyclopedia of Type Strains, Phase IV (KMG-V): Genome sequencing to study the core and pangenomes of soil and plant-associated prokaryotes.</title>
        <authorList>
            <person name="Whitman W."/>
        </authorList>
    </citation>
    <scope>NUCLEOTIDE SEQUENCE [LARGE SCALE GENOMIC DNA]</scope>
    <source>
        <strain evidence="1 2">SAS40</strain>
    </source>
</reference>
<dbReference type="AlphaFoldDB" id="A0A7Y9IS45"/>